<dbReference type="SMART" id="SM00895">
    <property type="entry name" value="FCD"/>
    <property type="match status" value="1"/>
</dbReference>
<dbReference type="Proteomes" id="UP001556692">
    <property type="component" value="Unassembled WGS sequence"/>
</dbReference>
<dbReference type="PANTHER" id="PTHR43537">
    <property type="entry name" value="TRANSCRIPTIONAL REGULATOR, GNTR FAMILY"/>
    <property type="match status" value="1"/>
</dbReference>
<evidence type="ECO:0000313" key="5">
    <source>
        <dbReference type="EMBL" id="MEX0405039.1"/>
    </source>
</evidence>
<dbReference type="Gene3D" id="1.10.10.10">
    <property type="entry name" value="Winged helix-like DNA-binding domain superfamily/Winged helix DNA-binding domain"/>
    <property type="match status" value="1"/>
</dbReference>
<dbReference type="PANTHER" id="PTHR43537:SF20">
    <property type="entry name" value="HTH-TYPE TRANSCRIPTIONAL REPRESSOR GLAR"/>
    <property type="match status" value="1"/>
</dbReference>
<feature type="domain" description="HTH gntR-type" evidence="4">
    <location>
        <begin position="14"/>
        <end position="81"/>
    </location>
</feature>
<keyword evidence="1" id="KW-0805">Transcription regulation</keyword>
<keyword evidence="6" id="KW-1185">Reference proteome</keyword>
<dbReference type="InterPro" id="IPR036388">
    <property type="entry name" value="WH-like_DNA-bd_sf"/>
</dbReference>
<sequence>MKTLDDMDDVTVHKSMTSRTYERLRNAIITARFRPGQKLRIDSLKEEFDASLGAVREALARLTSEGLVAAEPQRGFSVSLISRQDLIDLTEARIAVELTCLESSIANGDLAWEGRVLSVAHQLSKLSHAVANPGSPEADTWHRYHERFHDEITSACTNSWWLKLRKQLFVQSERYRRLSGPFAEYDRDIDAEHRAITAAVLARDSVRAKRLLADHLRATTEILLASKMPFSGGAATVQSAKPAGG</sequence>
<dbReference type="Pfam" id="PF00392">
    <property type="entry name" value="GntR"/>
    <property type="match status" value="1"/>
</dbReference>
<dbReference type="InterPro" id="IPR000524">
    <property type="entry name" value="Tscrpt_reg_HTH_GntR"/>
</dbReference>
<dbReference type="InterPro" id="IPR036390">
    <property type="entry name" value="WH_DNA-bd_sf"/>
</dbReference>
<dbReference type="PROSITE" id="PS50949">
    <property type="entry name" value="HTH_GNTR"/>
    <property type="match status" value="1"/>
</dbReference>
<protein>
    <submittedName>
        <fullName evidence="5">GntR family transcriptional regulator</fullName>
    </submittedName>
</protein>
<dbReference type="SUPFAM" id="SSF46785">
    <property type="entry name" value="Winged helix' DNA-binding domain"/>
    <property type="match status" value="1"/>
</dbReference>
<dbReference type="RefSeq" id="WP_367952895.1">
    <property type="nucleotide sequence ID" value="NZ_JBDPGJ010000001.1"/>
</dbReference>
<dbReference type="InterPro" id="IPR011711">
    <property type="entry name" value="GntR_C"/>
</dbReference>
<organism evidence="5 6">
    <name type="scientific">Aquibium pacificus</name>
    <dbReference type="NCBI Taxonomy" id="3153579"/>
    <lineage>
        <taxon>Bacteria</taxon>
        <taxon>Pseudomonadati</taxon>
        <taxon>Pseudomonadota</taxon>
        <taxon>Alphaproteobacteria</taxon>
        <taxon>Hyphomicrobiales</taxon>
        <taxon>Phyllobacteriaceae</taxon>
        <taxon>Aquibium</taxon>
    </lineage>
</organism>
<accession>A0ABV3SG78</accession>
<gene>
    <name evidence="5" type="ORF">ABGN05_05110</name>
</gene>
<dbReference type="Pfam" id="PF07729">
    <property type="entry name" value="FCD"/>
    <property type="match status" value="1"/>
</dbReference>
<keyword evidence="2" id="KW-0238">DNA-binding</keyword>
<comment type="caution">
    <text evidence="5">The sequence shown here is derived from an EMBL/GenBank/DDBJ whole genome shotgun (WGS) entry which is preliminary data.</text>
</comment>
<evidence type="ECO:0000256" key="2">
    <source>
        <dbReference type="ARBA" id="ARBA00023125"/>
    </source>
</evidence>
<dbReference type="EMBL" id="JBDPGJ010000001">
    <property type="protein sequence ID" value="MEX0405039.1"/>
    <property type="molecule type" value="Genomic_DNA"/>
</dbReference>
<evidence type="ECO:0000256" key="1">
    <source>
        <dbReference type="ARBA" id="ARBA00023015"/>
    </source>
</evidence>
<evidence type="ECO:0000256" key="3">
    <source>
        <dbReference type="ARBA" id="ARBA00023163"/>
    </source>
</evidence>
<name>A0ABV3SG78_9HYPH</name>
<evidence type="ECO:0000259" key="4">
    <source>
        <dbReference type="PROSITE" id="PS50949"/>
    </source>
</evidence>
<proteinExistence type="predicted"/>
<keyword evidence="3" id="KW-0804">Transcription</keyword>
<dbReference type="InterPro" id="IPR008920">
    <property type="entry name" value="TF_FadR/GntR_C"/>
</dbReference>
<dbReference type="SMART" id="SM00345">
    <property type="entry name" value="HTH_GNTR"/>
    <property type="match status" value="1"/>
</dbReference>
<dbReference type="SUPFAM" id="SSF48008">
    <property type="entry name" value="GntR ligand-binding domain-like"/>
    <property type="match status" value="1"/>
</dbReference>
<reference evidence="5 6" key="1">
    <citation type="submission" date="2024-05" db="EMBL/GenBank/DDBJ databases">
        <authorList>
            <person name="Jiang F."/>
        </authorList>
    </citation>
    <scope>NUCLEOTIDE SEQUENCE [LARGE SCALE GENOMIC DNA]</scope>
    <source>
        <strain evidence="5 6">LZ166</strain>
    </source>
</reference>
<dbReference type="Gene3D" id="1.20.120.530">
    <property type="entry name" value="GntR ligand-binding domain-like"/>
    <property type="match status" value="1"/>
</dbReference>
<evidence type="ECO:0000313" key="6">
    <source>
        <dbReference type="Proteomes" id="UP001556692"/>
    </source>
</evidence>